<reference evidence="1" key="1">
    <citation type="submission" date="2023-07" db="EMBL/GenBank/DDBJ databases">
        <title>Black Yeasts Isolated from many extreme environments.</title>
        <authorList>
            <person name="Coleine C."/>
            <person name="Stajich J.E."/>
            <person name="Selbmann L."/>
        </authorList>
    </citation>
    <scope>NUCLEOTIDE SEQUENCE</scope>
    <source>
        <strain evidence="1">CCFEE 5714</strain>
    </source>
</reference>
<evidence type="ECO:0000313" key="2">
    <source>
        <dbReference type="Proteomes" id="UP001281147"/>
    </source>
</evidence>
<name>A0ACC3NPH4_9PEZI</name>
<accession>A0ACC3NPH4</accession>
<sequence>MSLRSSVQPVGASSEPKGEDATAMQRQSWTPTALRRYTLLSMVLLSATIILAIGALYIVSRLRDGICNAQPNDHYLWTYAPTALFTIVAALWSPVDYRALQMQPWRAMAEGREDVSQTVLLDYVSPWNVKVLYKAIKRRQVIVAAAICVSLILQALIVLSTGLITLNDIERSQSGMTLAAKDRFLLEGSGFDPNQLMAKRISSTLVGAFGQVKGAELSELSAFACFPFAQKVMTTVNFALPAMQIQRPPVVEEDTAGTFNVACLQAVGDPMDALMRQALTDVPSTSDVFDPFVGLLVLGSRGRPAQELSGDANQYRLLDIMNHFYGISVAQLLNTHRIPAASSEQPALEGQLTEPGRYRLVQSAITTHVLVCLLGAILVLTVTTTYIMKTKTVLPKNPCSIAAVASLLVDSKILDMISSVSQRRSDTELLAPFGGYLFSMGWWAGAEGEVSRRRFGIDVGTADNLR</sequence>
<organism evidence="1 2">
    <name type="scientific">Vermiconidia calcicola</name>
    <dbReference type="NCBI Taxonomy" id="1690605"/>
    <lineage>
        <taxon>Eukaryota</taxon>
        <taxon>Fungi</taxon>
        <taxon>Dikarya</taxon>
        <taxon>Ascomycota</taxon>
        <taxon>Pezizomycotina</taxon>
        <taxon>Dothideomycetes</taxon>
        <taxon>Dothideomycetidae</taxon>
        <taxon>Mycosphaerellales</taxon>
        <taxon>Extremaceae</taxon>
        <taxon>Vermiconidia</taxon>
    </lineage>
</organism>
<comment type="caution">
    <text evidence="1">The sequence shown here is derived from an EMBL/GenBank/DDBJ whole genome shotgun (WGS) entry which is preliminary data.</text>
</comment>
<keyword evidence="2" id="KW-1185">Reference proteome</keyword>
<proteinExistence type="predicted"/>
<protein>
    <submittedName>
        <fullName evidence="1">Uncharacterized protein</fullName>
    </submittedName>
</protein>
<evidence type="ECO:0000313" key="1">
    <source>
        <dbReference type="EMBL" id="KAK3720453.1"/>
    </source>
</evidence>
<dbReference type="Proteomes" id="UP001281147">
    <property type="component" value="Unassembled WGS sequence"/>
</dbReference>
<dbReference type="EMBL" id="JAUTXU010000022">
    <property type="protein sequence ID" value="KAK3720453.1"/>
    <property type="molecule type" value="Genomic_DNA"/>
</dbReference>
<gene>
    <name evidence="1" type="ORF">LTR37_003866</name>
</gene>